<evidence type="ECO:0008006" key="4">
    <source>
        <dbReference type="Google" id="ProtNLM"/>
    </source>
</evidence>
<dbReference type="EMBL" id="JAQMTU010000063">
    <property type="protein sequence ID" value="MDB9486990.1"/>
    <property type="molecule type" value="Genomic_DNA"/>
</dbReference>
<dbReference type="RefSeq" id="WP_271805493.1">
    <property type="nucleotide sequence ID" value="NZ_JAQMTU010000063.1"/>
</dbReference>
<organism evidence="2 3">
    <name type="scientific">Dolichospermum circinale CS-537/01</name>
    <dbReference type="NCBI Taxonomy" id="3021739"/>
    <lineage>
        <taxon>Bacteria</taxon>
        <taxon>Bacillati</taxon>
        <taxon>Cyanobacteriota</taxon>
        <taxon>Cyanophyceae</taxon>
        <taxon>Nostocales</taxon>
        <taxon>Aphanizomenonaceae</taxon>
        <taxon>Dolichospermum</taxon>
        <taxon>Dolichospermum circinale</taxon>
    </lineage>
</organism>
<keyword evidence="3" id="KW-1185">Reference proteome</keyword>
<sequence>MLLTSNTDLLNSAAAENFGTKELYSIETYAESLMNEIFADIDTILNGDNEQNCDQPEEKYVHNLNTALTRTDASLSPKVKNSLTSASLVKSSLKTDLVVNSSFLGAITTKERSQTSGLDKLIYMGFGWSMATLCTLCLTNFGLLNTANTQLNSSSQNTQTLGSVYVKSDPQLDLVNYMLSAFSLIEQQEKSNYTTTVKPRLTNVNFKPNNGLPLPSTQQQITQPQIKASALPIAANNLPPVPQVAIATNATNKKNIPVNQSPVLRYQLHKASALPVAANNLPAVPQVAIATNATNKKNIPVDQFPDSVYQQPTVSPVRIPQPSPSAVNNPPIKNIQPATQPKTKKTEINSQPLKDAPPKLATITPTISVQLEGILESGDQSVALFNIDGITRGINVGENIGSTGWILIEVTNGEAIIRRHDEKRSIYAGQRL</sequence>
<evidence type="ECO:0000313" key="3">
    <source>
        <dbReference type="Proteomes" id="UP001212123"/>
    </source>
</evidence>
<dbReference type="Proteomes" id="UP001212123">
    <property type="component" value="Unassembled WGS sequence"/>
</dbReference>
<comment type="caution">
    <text evidence="2">The sequence shown here is derived from an EMBL/GenBank/DDBJ whole genome shotgun (WGS) entry which is preliminary data.</text>
</comment>
<feature type="region of interest" description="Disordered" evidence="1">
    <location>
        <begin position="312"/>
        <end position="359"/>
    </location>
</feature>
<reference evidence="2 3" key="1">
    <citation type="submission" date="2023-01" db="EMBL/GenBank/DDBJ databases">
        <title>Genomes from the Australian National Cyanobacteria Reference Collection.</title>
        <authorList>
            <person name="Willis A."/>
            <person name="Lee E.M.F."/>
        </authorList>
    </citation>
    <scope>NUCLEOTIDE SEQUENCE [LARGE SCALE GENOMIC DNA]</scope>
    <source>
        <strain evidence="2 3">CS-537/01</strain>
    </source>
</reference>
<name>A0ABT5A646_9CYAN</name>
<gene>
    <name evidence="2" type="ORF">PN492_10615</name>
</gene>
<evidence type="ECO:0000313" key="2">
    <source>
        <dbReference type="EMBL" id="MDB9486990.1"/>
    </source>
</evidence>
<proteinExistence type="predicted"/>
<evidence type="ECO:0000256" key="1">
    <source>
        <dbReference type="SAM" id="MobiDB-lite"/>
    </source>
</evidence>
<protein>
    <recommendedName>
        <fullName evidence="4">Type II secretion system protein GspC N-terminal domain-containing protein</fullName>
    </recommendedName>
</protein>
<accession>A0ABT5A646</accession>